<reference evidence="6 7" key="1">
    <citation type="submission" date="2019-02" db="EMBL/GenBank/DDBJ databases">
        <title>Deep-cultivation of Planctomycetes and their phenomic and genomic characterization uncovers novel biology.</title>
        <authorList>
            <person name="Wiegand S."/>
            <person name="Jogler M."/>
            <person name="Boedeker C."/>
            <person name="Pinto D."/>
            <person name="Vollmers J."/>
            <person name="Rivas-Marin E."/>
            <person name="Kohn T."/>
            <person name="Peeters S.H."/>
            <person name="Heuer A."/>
            <person name="Rast P."/>
            <person name="Oberbeckmann S."/>
            <person name="Bunk B."/>
            <person name="Jeske O."/>
            <person name="Meyerdierks A."/>
            <person name="Storesund J.E."/>
            <person name="Kallscheuer N."/>
            <person name="Luecker S."/>
            <person name="Lage O.M."/>
            <person name="Pohl T."/>
            <person name="Merkel B.J."/>
            <person name="Hornburger P."/>
            <person name="Mueller R.-W."/>
            <person name="Bruemmer F."/>
            <person name="Labrenz M."/>
            <person name="Spormann A.M."/>
            <person name="Op den Camp H."/>
            <person name="Overmann J."/>
            <person name="Amann R."/>
            <person name="Jetten M.S.M."/>
            <person name="Mascher T."/>
            <person name="Medema M.H."/>
            <person name="Devos D.P."/>
            <person name="Kaster A.-K."/>
            <person name="Ovreas L."/>
            <person name="Rohde M."/>
            <person name="Galperin M.Y."/>
            <person name="Jogler C."/>
        </authorList>
    </citation>
    <scope>NUCLEOTIDE SEQUENCE [LARGE SCALE GENOMIC DNA]</scope>
    <source>
        <strain evidence="6 7">Poly30</strain>
    </source>
</reference>
<evidence type="ECO:0000256" key="4">
    <source>
        <dbReference type="SAM" id="MobiDB-lite"/>
    </source>
</evidence>
<dbReference type="EC" id="5.2.1.8" evidence="1"/>
<dbReference type="PANTHER" id="PTHR45625:SF4">
    <property type="entry name" value="PEPTIDYLPROLYL ISOMERASE DOMAIN AND WD REPEAT-CONTAINING PROTEIN 1"/>
    <property type="match status" value="1"/>
</dbReference>
<proteinExistence type="predicted"/>
<keyword evidence="2" id="KW-0697">Rotamase</keyword>
<evidence type="ECO:0000256" key="2">
    <source>
        <dbReference type="ARBA" id="ARBA00023110"/>
    </source>
</evidence>
<dbReference type="Pfam" id="PF00160">
    <property type="entry name" value="Pro_isomerase"/>
    <property type="match status" value="1"/>
</dbReference>
<dbReference type="PANTHER" id="PTHR45625">
    <property type="entry name" value="PEPTIDYL-PROLYL CIS-TRANS ISOMERASE-RELATED"/>
    <property type="match status" value="1"/>
</dbReference>
<dbReference type="EMBL" id="CP036434">
    <property type="protein sequence ID" value="QDV10100.1"/>
    <property type="molecule type" value="Genomic_DNA"/>
</dbReference>
<evidence type="ECO:0000256" key="1">
    <source>
        <dbReference type="ARBA" id="ARBA00013194"/>
    </source>
</evidence>
<dbReference type="InterPro" id="IPR002130">
    <property type="entry name" value="Cyclophilin-type_PPIase_dom"/>
</dbReference>
<organism evidence="6 7">
    <name type="scientific">Saltatorellus ferox</name>
    <dbReference type="NCBI Taxonomy" id="2528018"/>
    <lineage>
        <taxon>Bacteria</taxon>
        <taxon>Pseudomonadati</taxon>
        <taxon>Planctomycetota</taxon>
        <taxon>Planctomycetia</taxon>
        <taxon>Planctomycetia incertae sedis</taxon>
        <taxon>Saltatorellus</taxon>
    </lineage>
</organism>
<dbReference type="Gene3D" id="2.40.100.10">
    <property type="entry name" value="Cyclophilin-like"/>
    <property type="match status" value="1"/>
</dbReference>
<gene>
    <name evidence="6" type="primary">ppiB_2</name>
    <name evidence="6" type="ORF">Poly30_56620</name>
</gene>
<feature type="domain" description="PPIase cyclophilin-type" evidence="5">
    <location>
        <begin position="178"/>
        <end position="331"/>
    </location>
</feature>
<protein>
    <recommendedName>
        <fullName evidence="1">peptidylprolyl isomerase</fullName>
        <ecNumber evidence="1">5.2.1.8</ecNumber>
    </recommendedName>
</protein>
<keyword evidence="3 6" id="KW-0413">Isomerase</keyword>
<dbReference type="CDD" id="cd00317">
    <property type="entry name" value="cyclophilin"/>
    <property type="match status" value="1"/>
</dbReference>
<dbReference type="RefSeq" id="WP_145205699.1">
    <property type="nucleotide sequence ID" value="NZ_CP036434.1"/>
</dbReference>
<sequence length="333" mass="35773">MAKHKAATEISIAQEERSAFAEFVDQYKWIGLAILGAVSAVILWMSRSSEAAVQEQRADWNALYQATSGGEADAAAVAEAAKAIKEPSVAAIARINQAAILSSERKYGDAEQALGQALKDAPAIFSSVKFPLGPDGEEMTLLKKMETALSAESKWMDEHKSLFENPDLPENAPRVELNTPKGKIVVGLYIDKAPLHAKNFLKLAEEGYYDGTKFHRVQPGGFIQGGDPNSRNDDPASWGTGGPDTKVPQEDSGLVHAEGVLAAAKQGGAKDSSGSQFYLTASPQHQFDGNYVVYGKVLEGLELIQEISNAELRTDKAETPVELVEITKATVVE</sequence>
<accession>A0A518F1A4</accession>
<dbReference type="InterPro" id="IPR029000">
    <property type="entry name" value="Cyclophilin-like_dom_sf"/>
</dbReference>
<feature type="region of interest" description="Disordered" evidence="4">
    <location>
        <begin position="219"/>
        <end position="250"/>
    </location>
</feature>
<evidence type="ECO:0000256" key="3">
    <source>
        <dbReference type="ARBA" id="ARBA00023235"/>
    </source>
</evidence>
<dbReference type="OrthoDB" id="270889at2"/>
<dbReference type="GO" id="GO:0003755">
    <property type="term" value="F:peptidyl-prolyl cis-trans isomerase activity"/>
    <property type="evidence" value="ECO:0007669"/>
    <property type="project" value="UniProtKB-KW"/>
</dbReference>
<dbReference type="SUPFAM" id="SSF50891">
    <property type="entry name" value="Cyclophilin-like"/>
    <property type="match status" value="1"/>
</dbReference>
<evidence type="ECO:0000313" key="6">
    <source>
        <dbReference type="EMBL" id="QDV10100.1"/>
    </source>
</evidence>
<name>A0A518F1A4_9BACT</name>
<dbReference type="PROSITE" id="PS50072">
    <property type="entry name" value="CSA_PPIASE_2"/>
    <property type="match status" value="1"/>
</dbReference>
<keyword evidence="7" id="KW-1185">Reference proteome</keyword>
<evidence type="ECO:0000313" key="7">
    <source>
        <dbReference type="Proteomes" id="UP000320390"/>
    </source>
</evidence>
<dbReference type="PRINTS" id="PR00153">
    <property type="entry name" value="CSAPPISMRASE"/>
</dbReference>
<dbReference type="InterPro" id="IPR044666">
    <property type="entry name" value="Cyclophilin_A-like"/>
</dbReference>
<dbReference type="Proteomes" id="UP000320390">
    <property type="component" value="Chromosome"/>
</dbReference>
<evidence type="ECO:0000259" key="5">
    <source>
        <dbReference type="PROSITE" id="PS50072"/>
    </source>
</evidence>
<dbReference type="AlphaFoldDB" id="A0A518F1A4"/>